<evidence type="ECO:0000256" key="1">
    <source>
        <dbReference type="SAM" id="MobiDB-lite"/>
    </source>
</evidence>
<feature type="region of interest" description="Disordered" evidence="1">
    <location>
        <begin position="1"/>
        <end position="21"/>
    </location>
</feature>
<protein>
    <submittedName>
        <fullName evidence="2">Uncharacterized protein</fullName>
    </submittedName>
</protein>
<evidence type="ECO:0000313" key="3">
    <source>
        <dbReference type="Proteomes" id="UP000053660"/>
    </source>
</evidence>
<sequence length="41" mass="4598">MFASPTAIKRTTIHDIRPARPTKNLQNVEQLASLRVESPIP</sequence>
<organism evidence="2 3">
    <name type="scientific">Oesophagostomum dentatum</name>
    <name type="common">Nodular worm</name>
    <dbReference type="NCBI Taxonomy" id="61180"/>
    <lineage>
        <taxon>Eukaryota</taxon>
        <taxon>Metazoa</taxon>
        <taxon>Ecdysozoa</taxon>
        <taxon>Nematoda</taxon>
        <taxon>Chromadorea</taxon>
        <taxon>Rhabditida</taxon>
        <taxon>Rhabditina</taxon>
        <taxon>Rhabditomorpha</taxon>
        <taxon>Strongyloidea</taxon>
        <taxon>Strongylidae</taxon>
        <taxon>Oesophagostomum</taxon>
    </lineage>
</organism>
<evidence type="ECO:0000313" key="2">
    <source>
        <dbReference type="EMBL" id="KHJ94348.1"/>
    </source>
</evidence>
<proteinExistence type="predicted"/>
<accession>A0A0B1T9V6</accession>
<keyword evidence="3" id="KW-1185">Reference proteome</keyword>
<dbReference type="Proteomes" id="UP000053660">
    <property type="component" value="Unassembled WGS sequence"/>
</dbReference>
<reference evidence="2 3" key="1">
    <citation type="submission" date="2014-03" db="EMBL/GenBank/DDBJ databases">
        <title>Draft genome of the hookworm Oesophagostomum dentatum.</title>
        <authorList>
            <person name="Mitreva M."/>
        </authorList>
    </citation>
    <scope>NUCLEOTIDE SEQUENCE [LARGE SCALE GENOMIC DNA]</scope>
    <source>
        <strain evidence="2 3">OD-Hann</strain>
    </source>
</reference>
<dbReference type="AlphaFoldDB" id="A0A0B1T9V6"/>
<name>A0A0B1T9V6_OESDE</name>
<dbReference type="EMBL" id="KN550362">
    <property type="protein sequence ID" value="KHJ94348.1"/>
    <property type="molecule type" value="Genomic_DNA"/>
</dbReference>
<gene>
    <name evidence="2" type="ORF">OESDEN_05723</name>
</gene>